<dbReference type="OrthoDB" id="1929062at2759"/>
<dbReference type="AlphaFoldDB" id="A0A9Q0L6I5"/>
<comment type="caution">
    <text evidence="2">The sequence shown here is derived from an EMBL/GenBank/DDBJ whole genome shotgun (WGS) entry which is preliminary data.</text>
</comment>
<sequence>MTLAGDYKQAEEDVSRPHLSDLSNDILIIIFNKLQLLDLLSISITCKSLHEACSDCHAFSVLDFRIWKTISQVARLRFVGPDPHSVSEDRIFDCILNFVVFHSLGCVSTIIFPNHSWVPHAIVYVKQSCPNIKAFHLDDEGEYWHGRVTRY</sequence>
<dbReference type="InterPro" id="IPR001810">
    <property type="entry name" value="F-box_dom"/>
</dbReference>
<evidence type="ECO:0000313" key="3">
    <source>
        <dbReference type="Proteomes" id="UP001141806"/>
    </source>
</evidence>
<dbReference type="CDD" id="cd09917">
    <property type="entry name" value="F-box_SF"/>
    <property type="match status" value="1"/>
</dbReference>
<proteinExistence type="predicted"/>
<name>A0A9Q0L6I5_9MAGN</name>
<dbReference type="InterPro" id="IPR032675">
    <property type="entry name" value="LRR_dom_sf"/>
</dbReference>
<dbReference type="Gene3D" id="3.80.10.10">
    <property type="entry name" value="Ribonuclease Inhibitor"/>
    <property type="match status" value="1"/>
</dbReference>
<dbReference type="Pfam" id="PF00646">
    <property type="entry name" value="F-box"/>
    <property type="match status" value="1"/>
</dbReference>
<gene>
    <name evidence="2" type="ORF">NE237_033301</name>
</gene>
<keyword evidence="3" id="KW-1185">Reference proteome</keyword>
<evidence type="ECO:0000313" key="2">
    <source>
        <dbReference type="EMBL" id="KAJ4982464.1"/>
    </source>
</evidence>
<reference evidence="2" key="1">
    <citation type="journal article" date="2023" name="Plant J.">
        <title>The genome of the king protea, Protea cynaroides.</title>
        <authorList>
            <person name="Chang J."/>
            <person name="Duong T.A."/>
            <person name="Schoeman C."/>
            <person name="Ma X."/>
            <person name="Roodt D."/>
            <person name="Barker N."/>
            <person name="Li Z."/>
            <person name="Van de Peer Y."/>
            <person name="Mizrachi E."/>
        </authorList>
    </citation>
    <scope>NUCLEOTIDE SEQUENCE</scope>
    <source>
        <tissue evidence="2">Young leaves</tissue>
    </source>
</reference>
<dbReference type="EMBL" id="JAMYWD010000001">
    <property type="protein sequence ID" value="KAJ4982464.1"/>
    <property type="molecule type" value="Genomic_DNA"/>
</dbReference>
<protein>
    <recommendedName>
        <fullName evidence="1">F-box domain-containing protein</fullName>
    </recommendedName>
</protein>
<feature type="domain" description="F-box" evidence="1">
    <location>
        <begin position="19"/>
        <end position="56"/>
    </location>
</feature>
<dbReference type="Proteomes" id="UP001141806">
    <property type="component" value="Unassembled WGS sequence"/>
</dbReference>
<dbReference type="InterPro" id="IPR036047">
    <property type="entry name" value="F-box-like_dom_sf"/>
</dbReference>
<dbReference type="SUPFAM" id="SSF81383">
    <property type="entry name" value="F-box domain"/>
    <property type="match status" value="1"/>
</dbReference>
<accession>A0A9Q0L6I5</accession>
<organism evidence="2 3">
    <name type="scientific">Protea cynaroides</name>
    <dbReference type="NCBI Taxonomy" id="273540"/>
    <lineage>
        <taxon>Eukaryota</taxon>
        <taxon>Viridiplantae</taxon>
        <taxon>Streptophyta</taxon>
        <taxon>Embryophyta</taxon>
        <taxon>Tracheophyta</taxon>
        <taxon>Spermatophyta</taxon>
        <taxon>Magnoliopsida</taxon>
        <taxon>Proteales</taxon>
        <taxon>Proteaceae</taxon>
        <taxon>Protea</taxon>
    </lineage>
</organism>
<evidence type="ECO:0000259" key="1">
    <source>
        <dbReference type="Pfam" id="PF00646"/>
    </source>
</evidence>